<evidence type="ECO:0008006" key="3">
    <source>
        <dbReference type="Google" id="ProtNLM"/>
    </source>
</evidence>
<protein>
    <recommendedName>
        <fullName evidence="3">Condensation domain-containing protein</fullName>
    </recommendedName>
</protein>
<dbReference type="STRING" id="741276.A0A2S5BB67"/>
<sequence>MSTQQRSRPLGALEHCLLSLMNVGVPSTVALAAVVRSEKSPLHARLPAAIATLLNRYPLLRCRIVNAKTDAPYWHEDDSSEPAQLIGVEEAFSKGADTCKVLHEALALANELDGTSLPTWRVWLADAPVHGQTRVVLGVSHVVTDGSGARDLMADLLFLLRDDTGPSETATALAQQELPPSLETVMERLPAVAGPSAAPEGTESSTSDPLFLKTPVSPPHLQPTAVRLVKLPASTVVALKRQAKANGVATLHAVLYITALVALQKNSGSAPVAIKGTTPVSARALESQLPRATGNYVYEVNSTHDDAARALQFWEACAAYARRLNNSATRERGLEEMRQLADVPNVVAREALSNPLKHSAFDRWRLAQLAQVESFQTTFEVSNLGVTPPTGWENDDGLLELVWAQSAMLRTAFAFNPISTRRGDFSLSLTFRDGTLAQGLADTIAHDYERILRSIAAGAIGSSTTCVDM</sequence>
<dbReference type="PANTHER" id="PTHR28037:SF1">
    <property type="entry name" value="ALCOHOL O-ACETYLTRANSFERASE 1-RELATED"/>
    <property type="match status" value="1"/>
</dbReference>
<comment type="caution">
    <text evidence="1">The sequence shown here is derived from an EMBL/GenBank/DDBJ whole genome shotgun (WGS) entry which is preliminary data.</text>
</comment>
<dbReference type="AlphaFoldDB" id="A0A2S5BB67"/>
<reference evidence="1 2" key="1">
    <citation type="journal article" date="2018" name="Front. Microbiol.">
        <title>Prospects for Fungal Bioremediation of Acidic Radioactive Waste Sites: Characterization and Genome Sequence of Rhodotorula taiwanensis MD1149.</title>
        <authorList>
            <person name="Tkavc R."/>
            <person name="Matrosova V.Y."/>
            <person name="Grichenko O.E."/>
            <person name="Gostincar C."/>
            <person name="Volpe R.P."/>
            <person name="Klimenkova P."/>
            <person name="Gaidamakova E.K."/>
            <person name="Zhou C.E."/>
            <person name="Stewart B.J."/>
            <person name="Lyman M.G."/>
            <person name="Malfatti S.A."/>
            <person name="Rubinfeld B."/>
            <person name="Courtot M."/>
            <person name="Singh J."/>
            <person name="Dalgard C.L."/>
            <person name="Hamilton T."/>
            <person name="Frey K.G."/>
            <person name="Gunde-Cimerman N."/>
            <person name="Dugan L."/>
            <person name="Daly M.J."/>
        </authorList>
    </citation>
    <scope>NUCLEOTIDE SEQUENCE [LARGE SCALE GENOMIC DNA]</scope>
    <source>
        <strain evidence="1 2">MD1149</strain>
    </source>
</reference>
<organism evidence="1 2">
    <name type="scientific">Rhodotorula taiwanensis</name>
    <dbReference type="NCBI Taxonomy" id="741276"/>
    <lineage>
        <taxon>Eukaryota</taxon>
        <taxon>Fungi</taxon>
        <taxon>Dikarya</taxon>
        <taxon>Basidiomycota</taxon>
        <taxon>Pucciniomycotina</taxon>
        <taxon>Microbotryomycetes</taxon>
        <taxon>Sporidiobolales</taxon>
        <taxon>Sporidiobolaceae</taxon>
        <taxon>Rhodotorula</taxon>
    </lineage>
</organism>
<dbReference type="Gene3D" id="3.30.559.30">
    <property type="entry name" value="Nonribosomal peptide synthetase, condensation domain"/>
    <property type="match status" value="1"/>
</dbReference>
<dbReference type="PANTHER" id="PTHR28037">
    <property type="entry name" value="ALCOHOL O-ACETYLTRANSFERASE 1-RELATED"/>
    <property type="match status" value="1"/>
</dbReference>
<name>A0A2S5BB67_9BASI</name>
<dbReference type="InterPro" id="IPR023213">
    <property type="entry name" value="CAT-like_dom_sf"/>
</dbReference>
<dbReference type="EMBL" id="PJQD01000029">
    <property type="protein sequence ID" value="POY74007.1"/>
    <property type="molecule type" value="Genomic_DNA"/>
</dbReference>
<dbReference type="InterPro" id="IPR052058">
    <property type="entry name" value="Alcohol_O-acetyltransferase"/>
</dbReference>
<dbReference type="Proteomes" id="UP000237144">
    <property type="component" value="Unassembled WGS sequence"/>
</dbReference>
<dbReference type="Pfam" id="PF07247">
    <property type="entry name" value="AATase"/>
    <property type="match status" value="1"/>
</dbReference>
<dbReference type="Gene3D" id="3.30.559.10">
    <property type="entry name" value="Chloramphenicol acetyltransferase-like domain"/>
    <property type="match status" value="1"/>
</dbReference>
<proteinExistence type="predicted"/>
<dbReference type="SUPFAM" id="SSF52777">
    <property type="entry name" value="CoA-dependent acyltransferases"/>
    <property type="match status" value="2"/>
</dbReference>
<gene>
    <name evidence="1" type="ORF">BMF94_2818</name>
</gene>
<evidence type="ECO:0000313" key="1">
    <source>
        <dbReference type="EMBL" id="POY74007.1"/>
    </source>
</evidence>
<evidence type="ECO:0000313" key="2">
    <source>
        <dbReference type="Proteomes" id="UP000237144"/>
    </source>
</evidence>
<accession>A0A2S5BB67</accession>
<dbReference type="InterPro" id="IPR010828">
    <property type="entry name" value="Atf2/Sli1-like"/>
</dbReference>
<dbReference type="OrthoDB" id="2150604at2759"/>
<keyword evidence="2" id="KW-1185">Reference proteome</keyword>